<dbReference type="SUPFAM" id="SSF49879">
    <property type="entry name" value="SMAD/FHA domain"/>
    <property type="match status" value="1"/>
</dbReference>
<reference evidence="1" key="1">
    <citation type="submission" date="2021-01" db="EMBL/GenBank/DDBJ databases">
        <title>Whole genome shotgun sequence of Actinoplanes nipponensis NBRC 14063.</title>
        <authorList>
            <person name="Komaki H."/>
            <person name="Tamura T."/>
        </authorList>
    </citation>
    <scope>NUCLEOTIDE SEQUENCE</scope>
    <source>
        <strain evidence="1">NBRC 14063</strain>
    </source>
</reference>
<evidence type="ECO:0000313" key="1">
    <source>
        <dbReference type="EMBL" id="GIE50465.1"/>
    </source>
</evidence>
<dbReference type="AlphaFoldDB" id="A0A919MUT3"/>
<dbReference type="InterPro" id="IPR008984">
    <property type="entry name" value="SMAD_FHA_dom_sf"/>
</dbReference>
<evidence type="ECO:0000313" key="2">
    <source>
        <dbReference type="Proteomes" id="UP000647172"/>
    </source>
</evidence>
<sequence>MGVLVQLPGSSTTLPVEPGRPVTFGRGHPEVAVDIELPHAGVSRLAGQITAVADHWLISNFSATTGYVVDNPEGGGEYLKVAPRRLDAPVPFEFSRVIIPVDGGSLGFLVYAPEHAYAEPGGSAGADQDRTVAAFSLDETAKYFTVLVALCEPRLRDSSSVAIPLIPEIVARLRELPAFHDLTRTAVNFHVDYLAGRKLRIRQRTATTEAARLEWKREAVVSCALRFDLVREEHLLLLPSRRYPLSDIDPH</sequence>
<protein>
    <recommendedName>
        <fullName evidence="3">Serine/threonine protein kinase</fullName>
    </recommendedName>
</protein>
<accession>A0A919MUT3</accession>
<organism evidence="1 2">
    <name type="scientific">Actinoplanes nipponensis</name>
    <dbReference type="NCBI Taxonomy" id="135950"/>
    <lineage>
        <taxon>Bacteria</taxon>
        <taxon>Bacillati</taxon>
        <taxon>Actinomycetota</taxon>
        <taxon>Actinomycetes</taxon>
        <taxon>Micromonosporales</taxon>
        <taxon>Micromonosporaceae</taxon>
        <taxon>Actinoplanes</taxon>
    </lineage>
</organism>
<comment type="caution">
    <text evidence="1">The sequence shown here is derived from an EMBL/GenBank/DDBJ whole genome shotgun (WGS) entry which is preliminary data.</text>
</comment>
<dbReference type="EMBL" id="BOMQ01000049">
    <property type="protein sequence ID" value="GIE50465.1"/>
    <property type="molecule type" value="Genomic_DNA"/>
</dbReference>
<keyword evidence="2" id="KW-1185">Reference proteome</keyword>
<gene>
    <name evidence="1" type="ORF">Ani05nite_39990</name>
</gene>
<evidence type="ECO:0008006" key="3">
    <source>
        <dbReference type="Google" id="ProtNLM"/>
    </source>
</evidence>
<name>A0A919MUT3_9ACTN</name>
<dbReference type="RefSeq" id="WP_203770273.1">
    <property type="nucleotide sequence ID" value="NZ_BAAAYJ010000026.1"/>
</dbReference>
<dbReference type="Proteomes" id="UP000647172">
    <property type="component" value="Unassembled WGS sequence"/>
</dbReference>
<proteinExistence type="predicted"/>